<dbReference type="PRINTS" id="PR01270">
    <property type="entry name" value="HDASUPER"/>
</dbReference>
<proteinExistence type="inferred from homology"/>
<protein>
    <submittedName>
        <fullName evidence="3">Acetylspermidine deacetylase</fullName>
    </submittedName>
</protein>
<evidence type="ECO:0000313" key="3">
    <source>
        <dbReference type="EMBL" id="SCA57681.1"/>
    </source>
</evidence>
<evidence type="ECO:0000256" key="1">
    <source>
        <dbReference type="ARBA" id="ARBA00005947"/>
    </source>
</evidence>
<dbReference type="EMBL" id="FLYE01000045">
    <property type="protein sequence ID" value="SCA57681.1"/>
    <property type="molecule type" value="Genomic_DNA"/>
</dbReference>
<gene>
    <name evidence="3" type="ORF">MTBPR1_60194</name>
</gene>
<dbReference type="PANTHER" id="PTHR10625">
    <property type="entry name" value="HISTONE DEACETYLASE HDAC1-RELATED"/>
    <property type="match status" value="1"/>
</dbReference>
<dbReference type="InterPro" id="IPR023801">
    <property type="entry name" value="His_deacetylse_dom"/>
</dbReference>
<accession>A0A1C3RKE1</accession>
<evidence type="ECO:0000313" key="4">
    <source>
        <dbReference type="Proteomes" id="UP000231658"/>
    </source>
</evidence>
<dbReference type="Gene3D" id="3.40.800.20">
    <property type="entry name" value="Histone deacetylase domain"/>
    <property type="match status" value="1"/>
</dbReference>
<dbReference type="Proteomes" id="UP000231658">
    <property type="component" value="Unassembled WGS sequence"/>
</dbReference>
<name>A0A1C3RKE1_9PROT</name>
<dbReference type="PANTHER" id="PTHR10625:SF10">
    <property type="entry name" value="HISTONE DEACETYLASE HDAC1"/>
    <property type="match status" value="1"/>
</dbReference>
<reference evidence="3 4" key="1">
    <citation type="submission" date="2016-07" db="EMBL/GenBank/DDBJ databases">
        <authorList>
            <person name="Lefevre C.T."/>
        </authorList>
    </citation>
    <scope>NUCLEOTIDE SEQUENCE [LARGE SCALE GENOMIC DNA]</scope>
    <source>
        <strain evidence="3">PR1</strain>
    </source>
</reference>
<organism evidence="3 4">
    <name type="scientific">Candidatus Terasakiella magnetica</name>
    <dbReference type="NCBI Taxonomy" id="1867952"/>
    <lineage>
        <taxon>Bacteria</taxon>
        <taxon>Pseudomonadati</taxon>
        <taxon>Pseudomonadota</taxon>
        <taxon>Alphaproteobacteria</taxon>
        <taxon>Rhodospirillales</taxon>
        <taxon>Terasakiellaceae</taxon>
        <taxon>Terasakiella</taxon>
    </lineage>
</organism>
<dbReference type="AlphaFoldDB" id="A0A1C3RKE1"/>
<sequence length="326" mass="35949">MHLTQKDRDVSGDAMTTLLLTHPVCLQHDTGEHHPERPARLRTILRHLDREEFHFLHRDQAPRATHSQLELAHPTNYIEAIERAVPTEEGHLNSIDGDTIVSPKTWDAALRSAGGACFGVDEVMAQKARNVFCATRPPGHHAETSKAMGFCFFNNAAIGAIHAVAKYPEVKKAAVIDFDVHHGNGTQEIFYNSPNLFYGSSHQSPGYPETGKESETGVANNICNLELPPGSKPDQFRKGYEEKILPALREFNPDFLIISAGFDAHARDPLAHLRLAVDDFIWVTEELLKVANECCEGRVVSVLEGGYEVDALAASVAAHVKTLMHA</sequence>
<dbReference type="Pfam" id="PF00850">
    <property type="entry name" value="Hist_deacetyl"/>
    <property type="match status" value="1"/>
</dbReference>
<dbReference type="CDD" id="cd11599">
    <property type="entry name" value="HDAC_classII_2"/>
    <property type="match status" value="1"/>
</dbReference>
<feature type="domain" description="Histone deacetylase" evidence="2">
    <location>
        <begin position="34"/>
        <end position="323"/>
    </location>
</feature>
<evidence type="ECO:0000259" key="2">
    <source>
        <dbReference type="Pfam" id="PF00850"/>
    </source>
</evidence>
<dbReference type="InterPro" id="IPR023696">
    <property type="entry name" value="Ureohydrolase_dom_sf"/>
</dbReference>
<dbReference type="InterPro" id="IPR037138">
    <property type="entry name" value="His_deacetylse_dom_sf"/>
</dbReference>
<comment type="similarity">
    <text evidence="1">Belongs to the histone deacetylase family.</text>
</comment>
<dbReference type="GO" id="GO:0040029">
    <property type="term" value="P:epigenetic regulation of gene expression"/>
    <property type="evidence" value="ECO:0007669"/>
    <property type="project" value="TreeGrafter"/>
</dbReference>
<dbReference type="GO" id="GO:0004407">
    <property type="term" value="F:histone deacetylase activity"/>
    <property type="evidence" value="ECO:0007669"/>
    <property type="project" value="TreeGrafter"/>
</dbReference>
<dbReference type="SUPFAM" id="SSF52768">
    <property type="entry name" value="Arginase/deacetylase"/>
    <property type="match status" value="1"/>
</dbReference>
<keyword evidence="4" id="KW-1185">Reference proteome</keyword>
<dbReference type="InterPro" id="IPR000286">
    <property type="entry name" value="HDACs"/>
</dbReference>
<dbReference type="STRING" id="1867952.MTBPR1_60194"/>